<keyword evidence="4" id="KW-1185">Reference proteome</keyword>
<organism evidence="3 4">
    <name type="scientific">Flavobacterium collinsii</name>
    <dbReference type="NCBI Taxonomy" id="1114861"/>
    <lineage>
        <taxon>Bacteria</taxon>
        <taxon>Pseudomonadati</taxon>
        <taxon>Bacteroidota</taxon>
        <taxon>Flavobacteriia</taxon>
        <taxon>Flavobacteriales</taxon>
        <taxon>Flavobacteriaceae</taxon>
        <taxon>Flavobacterium</taxon>
    </lineage>
</organism>
<name>A0ABM8KQ46_9FLAO</name>
<dbReference type="PROSITE" id="PS50110">
    <property type="entry name" value="RESPONSE_REGULATORY"/>
    <property type="match status" value="1"/>
</dbReference>
<dbReference type="Gene3D" id="3.40.50.2300">
    <property type="match status" value="1"/>
</dbReference>
<protein>
    <recommendedName>
        <fullName evidence="2">Response regulatory domain-containing protein</fullName>
    </recommendedName>
</protein>
<reference evidence="3 4" key="1">
    <citation type="submission" date="2020-02" db="EMBL/GenBank/DDBJ databases">
        <authorList>
            <person name="Criscuolo A."/>
        </authorList>
    </citation>
    <scope>NUCLEOTIDE SEQUENCE [LARGE SCALE GENOMIC DNA]</scope>
    <source>
        <strain evidence="3">CECT7796</strain>
    </source>
</reference>
<evidence type="ECO:0000259" key="2">
    <source>
        <dbReference type="PROSITE" id="PS50110"/>
    </source>
</evidence>
<dbReference type="SUPFAM" id="SSF52172">
    <property type="entry name" value="CheY-like"/>
    <property type="match status" value="1"/>
</dbReference>
<dbReference type="Proteomes" id="UP000474567">
    <property type="component" value="Unassembled WGS sequence"/>
</dbReference>
<dbReference type="InterPro" id="IPR001789">
    <property type="entry name" value="Sig_transdc_resp-reg_receiver"/>
</dbReference>
<accession>A0ABM8KQ46</accession>
<feature type="domain" description="Response regulatory" evidence="2">
    <location>
        <begin position="2"/>
        <end position="133"/>
    </location>
</feature>
<evidence type="ECO:0000313" key="3">
    <source>
        <dbReference type="EMBL" id="CAA9203206.1"/>
    </source>
</evidence>
<feature type="modified residue" description="4-aspartylphosphate" evidence="1">
    <location>
        <position position="61"/>
    </location>
</feature>
<gene>
    <name evidence="3" type="ORF">FLACOL7796_04642</name>
</gene>
<proteinExistence type="predicted"/>
<keyword evidence="1" id="KW-0597">Phosphoprotein</keyword>
<evidence type="ECO:0000313" key="4">
    <source>
        <dbReference type="Proteomes" id="UP000474567"/>
    </source>
</evidence>
<evidence type="ECO:0000256" key="1">
    <source>
        <dbReference type="PROSITE-ProRule" id="PRU00169"/>
    </source>
</evidence>
<comment type="caution">
    <text evidence="3">The sequence shown here is derived from an EMBL/GenBank/DDBJ whole genome shotgun (WGS) entry which is preliminary data.</text>
</comment>
<sequence length="218" mass="25085">MNILLIDDHPITIEGYVNALTIAPFGSFEPVFTRAYTCEEAYSLLFKNITTKLHYDIAIIDKGLPSYEEKSIFSGSDLAILIREIMPNCKIIFITAHTEVVIIYDVAKKIRPDALIIKSDITPKKLQLVLMEIMKENQYQSPMVKKCIDEIWKKELMIEDYNRQILLYLSKGFKIKELEPIIHLTTSAIQKRVIRMKKVFKVTDDGGLVKEAIKQGFI</sequence>
<dbReference type="EMBL" id="CADCST010000172">
    <property type="protein sequence ID" value="CAA9203206.1"/>
    <property type="molecule type" value="Genomic_DNA"/>
</dbReference>
<dbReference type="InterPro" id="IPR011006">
    <property type="entry name" value="CheY-like_superfamily"/>
</dbReference>
<dbReference type="RefSeq" id="WP_173968431.1">
    <property type="nucleotide sequence ID" value="NZ_CADCST010000172.1"/>
</dbReference>